<evidence type="ECO:0000256" key="8">
    <source>
        <dbReference type="ARBA" id="ARBA00047303"/>
    </source>
</evidence>
<feature type="compositionally biased region" description="Polar residues" evidence="9">
    <location>
        <begin position="475"/>
        <end position="490"/>
    </location>
</feature>
<evidence type="ECO:0000256" key="9">
    <source>
        <dbReference type="SAM" id="MobiDB-lite"/>
    </source>
</evidence>
<evidence type="ECO:0000256" key="4">
    <source>
        <dbReference type="ARBA" id="ARBA00022932"/>
    </source>
</evidence>
<dbReference type="GO" id="GO:0009411">
    <property type="term" value="P:response to UV"/>
    <property type="evidence" value="ECO:0007669"/>
    <property type="project" value="TreeGrafter"/>
</dbReference>
<protein>
    <recommendedName>
        <fullName evidence="5">DNA-directed primase/polymerase protein</fullName>
        <ecNumber evidence="7">2.7.7.102</ecNumber>
        <ecNumber evidence="2">2.7.7.7</ecNumber>
    </recommendedName>
</protein>
<dbReference type="GO" id="GO:0003887">
    <property type="term" value="F:DNA-directed DNA polymerase activity"/>
    <property type="evidence" value="ECO:0007669"/>
    <property type="project" value="UniProtKB-KW"/>
</dbReference>
<gene>
    <name evidence="10" type="primary">Primpol</name>
    <name evidence="10" type="ORF">LEPASP_R06444</name>
</gene>
<dbReference type="PANTHER" id="PTHR31399">
    <property type="entry name" value="DNA-DIRECTED PRIMASE / POLYMERASE PROTEIN"/>
    <property type="match status" value="1"/>
</dbReference>
<keyword evidence="4" id="KW-0239">DNA-directed DNA polymerase</keyword>
<evidence type="ECO:0000256" key="3">
    <source>
        <dbReference type="ARBA" id="ARBA00022478"/>
    </source>
</evidence>
<comment type="catalytic activity">
    <reaction evidence="8">
        <text>DNA(n) + a 2'-deoxyribonucleoside 5'-triphosphate = DNA(n+1) + diphosphate</text>
        <dbReference type="Rhea" id="RHEA:22508"/>
        <dbReference type="Rhea" id="RHEA-COMP:17339"/>
        <dbReference type="Rhea" id="RHEA-COMP:17340"/>
        <dbReference type="ChEBI" id="CHEBI:33019"/>
        <dbReference type="ChEBI" id="CHEBI:61560"/>
        <dbReference type="ChEBI" id="CHEBI:173112"/>
        <dbReference type="EC" id="2.7.7.7"/>
    </reaction>
    <physiologicalReaction direction="left-to-right" evidence="8">
        <dbReference type="Rhea" id="RHEA:22509"/>
    </physiologicalReaction>
</comment>
<dbReference type="GO" id="GO:0042276">
    <property type="term" value="P:error-prone translesion synthesis"/>
    <property type="evidence" value="ECO:0007669"/>
    <property type="project" value="InterPro"/>
</dbReference>
<dbReference type="Proteomes" id="UP000558164">
    <property type="component" value="Unassembled WGS sequence"/>
</dbReference>
<feature type="non-terminal residue" evidence="10">
    <location>
        <position position="548"/>
    </location>
</feature>
<dbReference type="AlphaFoldDB" id="A0A7L0UXX2"/>
<name>A0A7L0UXX2_9PASE</name>
<dbReference type="EMBL" id="VXAX01001525">
    <property type="protein sequence ID" value="NXL71530.1"/>
    <property type="molecule type" value="Genomic_DNA"/>
</dbReference>
<dbReference type="OrthoDB" id="5988181at2759"/>
<dbReference type="EC" id="2.7.7.7" evidence="2"/>
<keyword evidence="11" id="KW-1185">Reference proteome</keyword>
<evidence type="ECO:0000313" key="11">
    <source>
        <dbReference type="Proteomes" id="UP000558164"/>
    </source>
</evidence>
<dbReference type="GO" id="GO:0031297">
    <property type="term" value="P:replication fork processing"/>
    <property type="evidence" value="ECO:0007669"/>
    <property type="project" value="TreeGrafter"/>
</dbReference>
<reference evidence="10 11" key="1">
    <citation type="submission" date="2019-09" db="EMBL/GenBank/DDBJ databases">
        <title>Bird 10,000 Genomes (B10K) Project - Family phase.</title>
        <authorList>
            <person name="Zhang G."/>
        </authorList>
    </citation>
    <scope>NUCLEOTIDE SEQUENCE [LARGE SCALE GENOMIC DNA]</scope>
    <source>
        <strain evidence="10">B10K-DU-001-35</strain>
        <tissue evidence="10">Muscle</tissue>
    </source>
</reference>
<organism evidence="10 11">
    <name type="scientific">Leptocoma aspasia</name>
    <dbReference type="NCBI Taxonomy" id="2585812"/>
    <lineage>
        <taxon>Eukaryota</taxon>
        <taxon>Metazoa</taxon>
        <taxon>Chordata</taxon>
        <taxon>Craniata</taxon>
        <taxon>Vertebrata</taxon>
        <taxon>Euteleostomi</taxon>
        <taxon>Archelosauria</taxon>
        <taxon>Archosauria</taxon>
        <taxon>Dinosauria</taxon>
        <taxon>Saurischia</taxon>
        <taxon>Theropoda</taxon>
        <taxon>Coelurosauria</taxon>
        <taxon>Aves</taxon>
        <taxon>Neognathae</taxon>
        <taxon>Neoaves</taxon>
        <taxon>Telluraves</taxon>
        <taxon>Australaves</taxon>
        <taxon>Passeriformes</taxon>
        <taxon>Passeroidea</taxon>
        <taxon>Nectariniidae</taxon>
        <taxon>Leptocoma</taxon>
    </lineage>
</organism>
<proteinExistence type="inferred from homology"/>
<dbReference type="InterPro" id="IPR044917">
    <property type="entry name" value="PRIMPOL"/>
</dbReference>
<dbReference type="EC" id="2.7.7.102" evidence="7"/>
<dbReference type="Pfam" id="PF03121">
    <property type="entry name" value="Herpes_UL52"/>
    <property type="match status" value="1"/>
</dbReference>
<evidence type="ECO:0000313" key="10">
    <source>
        <dbReference type="EMBL" id="NXL71530.1"/>
    </source>
</evidence>
<evidence type="ECO:0000256" key="5">
    <source>
        <dbReference type="ARBA" id="ARBA00026139"/>
    </source>
</evidence>
<keyword evidence="4" id="KW-0808">Transferase</keyword>
<comment type="similarity">
    <text evidence="1">Belongs to the eukaryotic-type primase small subunit family.</text>
</comment>
<dbReference type="GO" id="GO:0003682">
    <property type="term" value="F:chromatin binding"/>
    <property type="evidence" value="ECO:0007669"/>
    <property type="project" value="TreeGrafter"/>
</dbReference>
<evidence type="ECO:0000256" key="6">
    <source>
        <dbReference type="ARBA" id="ARBA00044677"/>
    </source>
</evidence>
<evidence type="ECO:0000256" key="1">
    <source>
        <dbReference type="ARBA" id="ARBA00009762"/>
    </source>
</evidence>
<dbReference type="CDD" id="cd22256">
    <property type="entry name" value="PrimPol_RBD"/>
    <property type="match status" value="1"/>
</dbReference>
<evidence type="ECO:0000256" key="7">
    <source>
        <dbReference type="ARBA" id="ARBA00044768"/>
    </source>
</evidence>
<feature type="region of interest" description="Disordered" evidence="9">
    <location>
        <begin position="466"/>
        <end position="490"/>
    </location>
</feature>
<dbReference type="GO" id="GO:0005759">
    <property type="term" value="C:mitochondrial matrix"/>
    <property type="evidence" value="ECO:0007669"/>
    <property type="project" value="TreeGrafter"/>
</dbReference>
<dbReference type="GO" id="GO:0006264">
    <property type="term" value="P:mitochondrial DNA replication"/>
    <property type="evidence" value="ECO:0007669"/>
    <property type="project" value="TreeGrafter"/>
</dbReference>
<keyword evidence="4" id="KW-0548">Nucleotidyltransferase</keyword>
<keyword evidence="3" id="KW-0240">DNA-directed RNA polymerase</keyword>
<comment type="caution">
    <text evidence="10">The sequence shown here is derived from an EMBL/GenBank/DDBJ whole genome shotgun (WGS) entry which is preliminary data.</text>
</comment>
<dbReference type="GO" id="GO:0000428">
    <property type="term" value="C:DNA-directed RNA polymerase complex"/>
    <property type="evidence" value="ECO:0007669"/>
    <property type="project" value="UniProtKB-KW"/>
</dbReference>
<dbReference type="GO" id="GO:0005634">
    <property type="term" value="C:nucleus"/>
    <property type="evidence" value="ECO:0007669"/>
    <property type="project" value="TreeGrafter"/>
</dbReference>
<evidence type="ECO:0000256" key="2">
    <source>
        <dbReference type="ARBA" id="ARBA00012417"/>
    </source>
</evidence>
<sequence>MKRKWQERLKKVEELASHYERNPLPTVYRPRLSKPSMPSSVWKIFSRQAEAFNYVKTCKEDVHVFALEKNTQSGQRFYLVTTYEELWFYYTKGHKTSLMHCYEVIPEKDACKLYFDLEFYKAANPDADGKSMVMKLIELVSQKLKEFYYVNCSSEDVLNLDSSTDEKFSRHLIFLPQKTVFKDNTHIGNFVRTILQPAIRLMESRAAVIPTEEAGHVFQCSAGAGLDGSHTSLTAVEDDSKDEPAIAHETKDMEMPDQGENRDFSFLIVNDKEGNKQLFVDLGKYKFYTRNRNFRMYKSSKAGKNVILKIAEDNKFIPSCEKDVSLEKAYFLSSLICNCVFVAFGLTDPMEGYQGSPYPEIDNFVHSLVNKDGLQGGIRQWSYFSLKELLIYDISGYRWCENIGRAHKSNNIMILVDLKNEVWYQKCHDPVCREQNFKSQSFPLPPGICLPSLFKEEEESMLMDDRGHTEGKVNPQPNVSDLSKSSVSPENSWSQDFLLSDSEWENPSDDACFLEAAEDVELAEAADSSLNYAMEEIPDEVLLEVLRK</sequence>
<dbReference type="PANTHER" id="PTHR31399:SF0">
    <property type="entry name" value="DNA-DIRECTED PRIMASE_POLYMERASE PROTEIN"/>
    <property type="match status" value="1"/>
</dbReference>
<accession>A0A7L0UXX2</accession>
<comment type="catalytic activity">
    <reaction evidence="6">
        <text>ssDNA + n NTP = ssDNA/pppN(pN)n-1 hybrid + (n-1) diphosphate.</text>
        <dbReference type="EC" id="2.7.7.102"/>
    </reaction>
</comment>
<keyword evidence="3" id="KW-0804">Transcription</keyword>
<feature type="non-terminal residue" evidence="10">
    <location>
        <position position="1"/>
    </location>
</feature>